<comment type="caution">
    <text evidence="2">The sequence shown here is derived from an EMBL/GenBank/DDBJ whole genome shotgun (WGS) entry which is preliminary data.</text>
</comment>
<proteinExistence type="predicted"/>
<dbReference type="AntiFam" id="ANF00081">
    <property type="entry name" value="Shadow ORF (opposite lysS)"/>
</dbReference>
<keyword evidence="1" id="KW-0472">Membrane</keyword>
<evidence type="ECO:0000256" key="1">
    <source>
        <dbReference type="SAM" id="Phobius"/>
    </source>
</evidence>
<dbReference type="AlphaFoldDB" id="A0A645CKZ2"/>
<keyword evidence="1" id="KW-1133">Transmembrane helix</keyword>
<name>A0A645CKZ2_9ZZZZ</name>
<protein>
    <submittedName>
        <fullName evidence="2">Uncharacterized protein</fullName>
    </submittedName>
</protein>
<evidence type="ECO:0000313" key="2">
    <source>
        <dbReference type="EMBL" id="MPM77660.1"/>
    </source>
</evidence>
<feature type="transmembrane region" description="Helical" evidence="1">
    <location>
        <begin position="204"/>
        <end position="224"/>
    </location>
</feature>
<keyword evidence="1" id="KW-0812">Transmembrane</keyword>
<reference evidence="2" key="1">
    <citation type="submission" date="2019-08" db="EMBL/GenBank/DDBJ databases">
        <authorList>
            <person name="Kucharzyk K."/>
            <person name="Murdoch R.W."/>
            <person name="Higgins S."/>
            <person name="Loffler F."/>
        </authorList>
    </citation>
    <scope>NUCLEOTIDE SEQUENCE</scope>
</reference>
<accession>A0A645CKZ2</accession>
<gene>
    <name evidence="2" type="ORF">SDC9_124668</name>
</gene>
<organism evidence="2">
    <name type="scientific">bioreactor metagenome</name>
    <dbReference type="NCBI Taxonomy" id="1076179"/>
    <lineage>
        <taxon>unclassified sequences</taxon>
        <taxon>metagenomes</taxon>
        <taxon>ecological metagenomes</taxon>
    </lineage>
</organism>
<dbReference type="EMBL" id="VSSQ01028090">
    <property type="protein sequence ID" value="MPM77660.1"/>
    <property type="molecule type" value="Genomic_DNA"/>
</dbReference>
<sequence length="242" mass="25949">MVGDEGAGRRAARDGVQNGRLHLDIAQIIQIPAQVLNEFGAQKEGALHLGVHNQVHIPLAVAQLLIRQPVELLRQGQQRLGQKHNVLDPDAHLAPLGAEHLAVHAHDVADVVFFKRPVNFLVHLVLPGVELDAAVPVLQIAEADLAHAPLAHETARDFHGLALHGVKIGFNLFAGGVPVEPGLPEGVLARSLKGRQLLPADSGLFAQILLGLGGCLLFSHSYLLTARFSSPCKIGSRWARPR</sequence>